<gene>
    <name evidence="3" type="ORF">PG997_000105</name>
</gene>
<dbReference type="InterPro" id="IPR056681">
    <property type="entry name" value="DUF7779"/>
</dbReference>
<reference evidence="3 4" key="1">
    <citation type="submission" date="2023-01" db="EMBL/GenBank/DDBJ databases">
        <title>Analysis of 21 Apiospora genomes using comparative genomics revels a genus with tremendous synthesis potential of carbohydrate active enzymes and secondary metabolites.</title>
        <authorList>
            <person name="Sorensen T."/>
        </authorList>
    </citation>
    <scope>NUCLEOTIDE SEQUENCE [LARGE SCALE GENOMIC DNA]</scope>
    <source>
        <strain evidence="3 4">CBS 114990</strain>
    </source>
</reference>
<proteinExistence type="predicted"/>
<protein>
    <recommendedName>
        <fullName evidence="2">DUF7779 domain-containing protein</fullName>
    </recommendedName>
</protein>
<keyword evidence="1" id="KW-0472">Membrane</keyword>
<evidence type="ECO:0000313" key="4">
    <source>
        <dbReference type="Proteomes" id="UP001433268"/>
    </source>
</evidence>
<dbReference type="Proteomes" id="UP001433268">
    <property type="component" value="Unassembled WGS sequence"/>
</dbReference>
<dbReference type="RefSeq" id="XP_066674193.1">
    <property type="nucleotide sequence ID" value="XM_066804420.1"/>
</dbReference>
<dbReference type="InterPro" id="IPR027417">
    <property type="entry name" value="P-loop_NTPase"/>
</dbReference>
<evidence type="ECO:0000313" key="3">
    <source>
        <dbReference type="EMBL" id="KAK8093420.1"/>
    </source>
</evidence>
<dbReference type="InterPro" id="IPR053137">
    <property type="entry name" value="NLR-like"/>
</dbReference>
<dbReference type="Pfam" id="PF13374">
    <property type="entry name" value="TPR_10"/>
    <property type="match status" value="1"/>
</dbReference>
<comment type="caution">
    <text evidence="3">The sequence shown here is derived from an EMBL/GenBank/DDBJ whole genome shotgun (WGS) entry which is preliminary data.</text>
</comment>
<dbReference type="GeneID" id="92037480"/>
<organism evidence="3 4">
    <name type="scientific">Apiospora hydei</name>
    <dbReference type="NCBI Taxonomy" id="1337664"/>
    <lineage>
        <taxon>Eukaryota</taxon>
        <taxon>Fungi</taxon>
        <taxon>Dikarya</taxon>
        <taxon>Ascomycota</taxon>
        <taxon>Pezizomycotina</taxon>
        <taxon>Sordariomycetes</taxon>
        <taxon>Xylariomycetidae</taxon>
        <taxon>Amphisphaeriales</taxon>
        <taxon>Apiosporaceae</taxon>
        <taxon>Apiospora</taxon>
    </lineage>
</organism>
<keyword evidence="4" id="KW-1185">Reference proteome</keyword>
<dbReference type="Pfam" id="PF25000">
    <property type="entry name" value="DUF7779"/>
    <property type="match status" value="1"/>
</dbReference>
<dbReference type="InterPro" id="IPR011990">
    <property type="entry name" value="TPR-like_helical_dom_sf"/>
</dbReference>
<feature type="transmembrane region" description="Helical" evidence="1">
    <location>
        <begin position="110"/>
        <end position="133"/>
    </location>
</feature>
<dbReference type="Gene3D" id="1.25.40.10">
    <property type="entry name" value="Tetratricopeptide repeat domain"/>
    <property type="match status" value="1"/>
</dbReference>
<name>A0ABR1X9V3_9PEZI</name>
<accession>A0ABR1X9V3</accession>
<dbReference type="EMBL" id="JAQQWN010000002">
    <property type="protein sequence ID" value="KAK8093420.1"/>
    <property type="molecule type" value="Genomic_DNA"/>
</dbReference>
<evidence type="ECO:0000259" key="2">
    <source>
        <dbReference type="Pfam" id="PF25000"/>
    </source>
</evidence>
<keyword evidence="1" id="KW-1133">Transmembrane helix</keyword>
<dbReference type="SUPFAM" id="SSF48452">
    <property type="entry name" value="TPR-like"/>
    <property type="match status" value="1"/>
</dbReference>
<feature type="domain" description="DUF7779" evidence="2">
    <location>
        <begin position="190"/>
        <end position="274"/>
    </location>
</feature>
<evidence type="ECO:0000256" key="1">
    <source>
        <dbReference type="SAM" id="Phobius"/>
    </source>
</evidence>
<sequence length="428" mass="49129">MRYSRYTYRARRPRRRWRLILDNINNASFLLKTLSHIKDGQTGHINEPNPLRLVDYLPTCENGSILLTTRSKGAALKLIKPSDIILVEPINQKEAKALIETKLGLRQDKVCIAALAIALECMPLAIVQATAYISRRAPQWSVQQYLEHFKQSDPRKAGLLRYEGGHLRRDVDAKNSIIITWQISFDHIRQSRPSAADLLALMSFFDRQGIPKSILRDRREGRRVGRGESIGRTSTFDDDVLLLQDYSFVQASENADNFQMHRLVQLATRRWLQDSGSHERWKEEFISRLSAHLPTGEYENWATWQMLLPHARLAHTLRPEIEASIIDWASVLYLMGWYLWRMGNGHEAESVSTLAMELRIEILGKGYGDSLNSMAIVGSAYRLNGRWEAAEKLEVEVIETRKQKLGPDYLNTLTSMANLASTYRNQGR</sequence>
<dbReference type="SUPFAM" id="SSF52540">
    <property type="entry name" value="P-loop containing nucleoside triphosphate hydrolases"/>
    <property type="match status" value="1"/>
</dbReference>
<keyword evidence="1" id="KW-0812">Transmembrane</keyword>
<dbReference type="PANTHER" id="PTHR46082:SF6">
    <property type="entry name" value="AAA+ ATPASE DOMAIN-CONTAINING PROTEIN-RELATED"/>
    <property type="match status" value="1"/>
</dbReference>
<dbReference type="PANTHER" id="PTHR46082">
    <property type="entry name" value="ATP/GTP-BINDING PROTEIN-RELATED"/>
    <property type="match status" value="1"/>
</dbReference>